<reference evidence="9" key="4">
    <citation type="submission" date="2020-07" db="EMBL/GenBank/DDBJ databases">
        <authorList>
            <person name="Pothier F. J."/>
        </authorList>
    </citation>
    <scope>NUCLEOTIDE SEQUENCE</scope>
    <source>
        <strain evidence="9">CFBP 2533</strain>
    </source>
</reference>
<evidence type="ECO:0000259" key="7">
    <source>
        <dbReference type="PROSITE" id="PS50045"/>
    </source>
</evidence>
<protein>
    <submittedName>
        <fullName evidence="9">Alginate biosynthesis transcriptional regulatory protein AlgB</fullName>
    </submittedName>
    <submittedName>
        <fullName evidence="10">Sigma-54-dependent Fis family transcriptional regulator</fullName>
    </submittedName>
</protein>
<dbReference type="PROSITE" id="PS00676">
    <property type="entry name" value="SIGMA54_INTERACT_2"/>
    <property type="match status" value="1"/>
</dbReference>
<evidence type="ECO:0000256" key="6">
    <source>
        <dbReference type="PROSITE-ProRule" id="PRU00169"/>
    </source>
</evidence>
<dbReference type="InterPro" id="IPR025943">
    <property type="entry name" value="Sigma_54_int_dom_ATP-bd_2"/>
</dbReference>
<organism evidence="9">
    <name type="scientific">Xanthomonas hortorum pv. pelargonii</name>
    <dbReference type="NCBI Taxonomy" id="453602"/>
    <lineage>
        <taxon>Bacteria</taxon>
        <taxon>Pseudomonadati</taxon>
        <taxon>Pseudomonadota</taxon>
        <taxon>Gammaproteobacteria</taxon>
        <taxon>Lysobacterales</taxon>
        <taxon>Lysobacteraceae</taxon>
        <taxon>Xanthomonas</taxon>
    </lineage>
</organism>
<dbReference type="SUPFAM" id="SSF46689">
    <property type="entry name" value="Homeodomain-like"/>
    <property type="match status" value="1"/>
</dbReference>
<dbReference type="InterPro" id="IPR025662">
    <property type="entry name" value="Sigma_54_int_dom_ATP-bd_1"/>
</dbReference>
<keyword evidence="4" id="KW-0238">DNA-binding</keyword>
<dbReference type="PRINTS" id="PR01590">
    <property type="entry name" value="HTHFIS"/>
</dbReference>
<dbReference type="Proteomes" id="UP000548771">
    <property type="component" value="Unassembled WGS sequence"/>
</dbReference>
<dbReference type="PANTHER" id="PTHR32071:SF113">
    <property type="entry name" value="ALGINATE BIOSYNTHESIS TRANSCRIPTIONAL REGULATORY PROTEIN ALGB"/>
    <property type="match status" value="1"/>
</dbReference>
<dbReference type="GO" id="GO:0043565">
    <property type="term" value="F:sequence-specific DNA binding"/>
    <property type="evidence" value="ECO:0007669"/>
    <property type="project" value="InterPro"/>
</dbReference>
<dbReference type="PROSITE" id="PS50045">
    <property type="entry name" value="SIGMA54_INTERACT_4"/>
    <property type="match status" value="1"/>
</dbReference>
<keyword evidence="3" id="KW-0805">Transcription regulation</keyword>
<dbReference type="InterPro" id="IPR002197">
    <property type="entry name" value="HTH_Fis"/>
</dbReference>
<dbReference type="EMBL" id="SMDX01000005">
    <property type="protein sequence ID" value="NMI21470.1"/>
    <property type="molecule type" value="Genomic_DNA"/>
</dbReference>
<dbReference type="SUPFAM" id="SSF52172">
    <property type="entry name" value="CheY-like"/>
    <property type="match status" value="1"/>
</dbReference>
<dbReference type="Gene3D" id="1.10.8.60">
    <property type="match status" value="1"/>
</dbReference>
<dbReference type="Gene3D" id="3.40.50.300">
    <property type="entry name" value="P-loop containing nucleotide triphosphate hydrolases"/>
    <property type="match status" value="1"/>
</dbReference>
<keyword evidence="5" id="KW-0804">Transcription</keyword>
<reference evidence="10" key="3">
    <citation type="journal article" date="2020" name="Syst. Appl. Microbiol.">
        <title>Clarifying the taxonomy of the causal agent of bacterial leaf spot of lettuce through a polyphasic approach reveals that Xanthomonas cynarae Trebaol et al. 2000 emend. Timilsina et al. 2019 is a later heterotypic synonym of Xanthomonas hortorum Vauterin et al. 1995.</title>
        <authorList>
            <person name="Moriniere L."/>
            <person name="Burlet A."/>
            <person name="Rosenthal E.R."/>
            <person name="Nesme X."/>
            <person name="Portier P."/>
            <person name="Bull C.T."/>
            <person name="Lavire C."/>
            <person name="Fischer-Le Saux M."/>
            <person name="Bertolla F."/>
        </authorList>
    </citation>
    <scope>NUCLEOTIDE SEQUENCE</scope>
    <source>
        <strain evidence="10">CFBP2533</strain>
    </source>
</reference>
<dbReference type="PROSITE" id="PS00675">
    <property type="entry name" value="SIGMA54_INTERACT_1"/>
    <property type="match status" value="1"/>
</dbReference>
<dbReference type="GO" id="GO:0005524">
    <property type="term" value="F:ATP binding"/>
    <property type="evidence" value="ECO:0007669"/>
    <property type="project" value="UniProtKB-KW"/>
</dbReference>
<dbReference type="AlphaFoldDB" id="A0A6V7DSE2"/>
<evidence type="ECO:0000256" key="4">
    <source>
        <dbReference type="ARBA" id="ARBA00023125"/>
    </source>
</evidence>
<proteinExistence type="predicted"/>
<keyword evidence="2" id="KW-0067">ATP-binding</keyword>
<dbReference type="EMBL" id="LR828261">
    <property type="protein sequence ID" value="CAD0339785.1"/>
    <property type="molecule type" value="Genomic_DNA"/>
</dbReference>
<dbReference type="Gene3D" id="3.40.50.2300">
    <property type="match status" value="1"/>
</dbReference>
<dbReference type="EMBL" id="LR828261">
    <property type="protein sequence ID" value="CAD0339793.1"/>
    <property type="molecule type" value="Genomic_DNA"/>
</dbReference>
<dbReference type="InterPro" id="IPR058031">
    <property type="entry name" value="AAA_lid_NorR"/>
</dbReference>
<name>A0A6V7DSE2_9XANT</name>
<dbReference type="InterPro" id="IPR025944">
    <property type="entry name" value="Sigma_54_int_dom_CS"/>
</dbReference>
<dbReference type="CDD" id="cd00009">
    <property type="entry name" value="AAA"/>
    <property type="match status" value="1"/>
</dbReference>
<accession>A0A6V7DSE2</accession>
<dbReference type="PANTHER" id="PTHR32071">
    <property type="entry name" value="TRANSCRIPTIONAL REGULATORY PROTEIN"/>
    <property type="match status" value="1"/>
</dbReference>
<dbReference type="SMART" id="SM00448">
    <property type="entry name" value="REC"/>
    <property type="match status" value="1"/>
</dbReference>
<keyword evidence="6" id="KW-0597">Phosphoprotein</keyword>
<dbReference type="PROSITE" id="PS50110">
    <property type="entry name" value="RESPONSE_REGULATORY"/>
    <property type="match status" value="1"/>
</dbReference>
<dbReference type="Pfam" id="PF00158">
    <property type="entry name" value="Sigma54_activat"/>
    <property type="match status" value="1"/>
</dbReference>
<keyword evidence="1" id="KW-0547">Nucleotide-binding</keyword>
<dbReference type="PROSITE" id="PS00688">
    <property type="entry name" value="SIGMA54_INTERACT_3"/>
    <property type="match status" value="1"/>
</dbReference>
<dbReference type="Pfam" id="PF00072">
    <property type="entry name" value="Response_reg"/>
    <property type="match status" value="1"/>
</dbReference>
<evidence type="ECO:0000259" key="8">
    <source>
        <dbReference type="PROSITE" id="PS50110"/>
    </source>
</evidence>
<dbReference type="InterPro" id="IPR027417">
    <property type="entry name" value="P-loop_NTPase"/>
</dbReference>
<dbReference type="GO" id="GO:0000160">
    <property type="term" value="P:phosphorelay signal transduction system"/>
    <property type="evidence" value="ECO:0007669"/>
    <property type="project" value="InterPro"/>
</dbReference>
<feature type="domain" description="Sigma-54 factor interaction" evidence="7">
    <location>
        <begin position="143"/>
        <end position="371"/>
    </location>
</feature>
<evidence type="ECO:0000313" key="11">
    <source>
        <dbReference type="Proteomes" id="UP000548771"/>
    </source>
</evidence>
<dbReference type="InterPro" id="IPR009057">
    <property type="entry name" value="Homeodomain-like_sf"/>
</dbReference>
<dbReference type="InterPro" id="IPR002078">
    <property type="entry name" value="Sigma_54_int"/>
</dbReference>
<dbReference type="SMART" id="SM00382">
    <property type="entry name" value="AAA"/>
    <property type="match status" value="1"/>
</dbReference>
<dbReference type="SUPFAM" id="SSF52540">
    <property type="entry name" value="P-loop containing nucleoside triphosphate hydrolases"/>
    <property type="match status" value="1"/>
</dbReference>
<reference evidence="10" key="1">
    <citation type="submission" date="2019-03" db="EMBL/GenBank/DDBJ databases">
        <authorList>
            <person name="Moriniere L."/>
            <person name="Burlet A."/>
            <person name="Rosenthal E."/>
            <person name="Portier P."/>
            <person name="Lavire C."/>
            <person name="Nesme X."/>
            <person name="Bull C.T."/>
            <person name="Le Saux M."/>
            <person name="Bertolla F."/>
        </authorList>
    </citation>
    <scope>NUCLEOTIDE SEQUENCE</scope>
    <source>
        <strain evidence="10">CFBP2533</strain>
    </source>
</reference>
<evidence type="ECO:0000256" key="5">
    <source>
        <dbReference type="ARBA" id="ARBA00023163"/>
    </source>
</evidence>
<reference evidence="11" key="2">
    <citation type="journal article" date="2020" name="Syst. Appl. Microbiol.">
        <title>Clarifying the taxonomy of the causal agent of bacterial leaf spot of lettuce through a polyphasic approach reveals that Xanthomonas cynarae Trebaol et al. 2000 emend. Timilsina et al. 2019 is a later heterotypic synonym of Xanthomonas hortorum Vauterin et al. 1995.</title>
        <authorList>
            <person name="Moriniere L."/>
            <person name="Burlet A."/>
            <person name="Rosenthal E.R."/>
            <person name="Nesme X."/>
            <person name="Portier P."/>
            <person name="Bull C.T."/>
            <person name="Lavire C."/>
            <person name="Fischer-Le Saux M."/>
            <person name="Bertolla F."/>
        </authorList>
    </citation>
    <scope>NUCLEOTIDE SEQUENCE [LARGE SCALE GENOMIC DNA]</scope>
    <source>
        <strain evidence="11">CFBP2533</strain>
    </source>
</reference>
<dbReference type="InterPro" id="IPR001789">
    <property type="entry name" value="Sig_transdc_resp-reg_receiver"/>
</dbReference>
<dbReference type="FunFam" id="3.40.50.300:FF:000006">
    <property type="entry name" value="DNA-binding transcriptional regulator NtrC"/>
    <property type="match status" value="1"/>
</dbReference>
<feature type="domain" description="Response regulatory" evidence="8">
    <location>
        <begin position="5"/>
        <end position="119"/>
    </location>
</feature>
<dbReference type="Gene3D" id="1.10.10.60">
    <property type="entry name" value="Homeodomain-like"/>
    <property type="match status" value="1"/>
</dbReference>
<dbReference type="GO" id="GO:0006355">
    <property type="term" value="P:regulation of DNA-templated transcription"/>
    <property type="evidence" value="ECO:0007669"/>
    <property type="project" value="InterPro"/>
</dbReference>
<evidence type="ECO:0000256" key="3">
    <source>
        <dbReference type="ARBA" id="ARBA00023015"/>
    </source>
</evidence>
<feature type="modified residue" description="4-aspartylphosphate" evidence="6">
    <location>
        <position position="54"/>
    </location>
</feature>
<evidence type="ECO:0000313" key="9">
    <source>
        <dbReference type="EMBL" id="CAD0339793.1"/>
    </source>
</evidence>
<sequence>MARTRILIVDDEDSIRFGMRDFLESRGYDVIDADSCRRARELFQASSPDVAVIDFRLHDGSAIDLLRDFRQIDPDVPMIVLTAYGSIDLAVQAIKQGAEQFLTKPIEMPALHAIVKRLLTNRRLHRQQQVVSKREQRERVDPLLGDSPAIRMLAEQAGKVMGSDSPILILGETGTGKSMLAKWLHHHSARADEPFVDLNCAGLSPEFLETELFGHEKGAFTGASTSKQGMLDIADGGTVFLDEIGDVDPRVQPKLLKVLEEKRFRRMGAVREREVDIRLIAATHHDLASKVKEGTFRSDLYFRISSIPLTMPALRDRKQDILSLASTLLARLVTDPARRVQLTDDAQQALRDYAWPGNIRELRNVLERAALLCNEDTITRRDLRFELPAAQDVPANTMDLTLQQLERQHIQRVLRDVGGKVEQAALRLGIPRSTLYQKIKMHGIGAASHDTG</sequence>
<evidence type="ECO:0000256" key="1">
    <source>
        <dbReference type="ARBA" id="ARBA00022741"/>
    </source>
</evidence>
<gene>
    <name evidence="9" type="primary">algB</name>
    <name evidence="9" type="ORF">CFBP2533_26920</name>
    <name evidence="10" type="ORF">E1J24_06230</name>
</gene>
<dbReference type="InterPro" id="IPR003593">
    <property type="entry name" value="AAA+_ATPase"/>
</dbReference>
<dbReference type="RefSeq" id="WP_168957751.1">
    <property type="nucleotide sequence ID" value="NZ_CP098604.1"/>
</dbReference>
<evidence type="ECO:0000256" key="2">
    <source>
        <dbReference type="ARBA" id="ARBA00022840"/>
    </source>
</evidence>
<evidence type="ECO:0000313" key="10">
    <source>
        <dbReference type="EMBL" id="NMI21470.1"/>
    </source>
</evidence>
<dbReference type="Pfam" id="PF25601">
    <property type="entry name" value="AAA_lid_14"/>
    <property type="match status" value="1"/>
</dbReference>
<dbReference type="InterPro" id="IPR011006">
    <property type="entry name" value="CheY-like_superfamily"/>
</dbReference>
<dbReference type="Pfam" id="PF02954">
    <property type="entry name" value="HTH_8"/>
    <property type="match status" value="1"/>
</dbReference>